<dbReference type="AlphaFoldDB" id="A0A0D9W926"/>
<evidence type="ECO:0000256" key="7">
    <source>
        <dbReference type="SAM" id="MobiDB-lite"/>
    </source>
</evidence>
<dbReference type="Gramene" id="LPERR04G19980.1">
    <property type="protein sequence ID" value="LPERR04G19980.1"/>
    <property type="gene ID" value="LPERR04G19980"/>
</dbReference>
<feature type="compositionally biased region" description="Basic and acidic residues" evidence="7">
    <location>
        <begin position="53"/>
        <end position="66"/>
    </location>
</feature>
<dbReference type="NCBIfam" id="TIGR01147">
    <property type="entry name" value="V_ATP_synt_G"/>
    <property type="match status" value="1"/>
</dbReference>
<dbReference type="CDD" id="cd06503">
    <property type="entry name" value="ATP-synt_Fo_b"/>
    <property type="match status" value="1"/>
</dbReference>
<dbReference type="Pfam" id="PF03179">
    <property type="entry name" value="V-ATPase_G"/>
    <property type="match status" value="1"/>
</dbReference>
<dbReference type="EnsemblPlants" id="LPERR04G19980.1">
    <property type="protein sequence ID" value="LPERR04G19980.1"/>
    <property type="gene ID" value="LPERR04G19980"/>
</dbReference>
<proteinExistence type="inferred from homology"/>
<keyword evidence="4" id="KW-0375">Hydrogen ion transport</keyword>
<sequence length="224" mass="25318">MKKKIRYIWFRSGSDPFFIASYRSPLFISLLTFPLSIPDHRSPDFLSSIRGTRRGEQDRTNEEAGRRVFGRAADPGRRRRTAGGRCYGRSGSAGDDNRDHSIRQRRTKMDANRRQSGIQQLLAAEQEAQQIVNAARAAKSARLRQAKEEAEREIAEYRAQMEAEFQRKVAESSGDSGANVKRLEQETAEKIAQLKQQAASISPEVIQMLLRYVTTVPSDENTAT</sequence>
<comment type="function">
    <text evidence="1">Catalytic subunit of the peripheral V1 complex of vacuolar ATPase (V-ATPase). V-ATPase is responsible for acidifying a variety of intracellular compartments in eukaryotic cells.</text>
</comment>
<evidence type="ECO:0000256" key="1">
    <source>
        <dbReference type="ARBA" id="ARBA00003847"/>
    </source>
</evidence>
<evidence type="ECO:0000313" key="8">
    <source>
        <dbReference type="EnsemblPlants" id="LPERR04G19980.1"/>
    </source>
</evidence>
<feature type="compositionally biased region" description="Basic and acidic residues" evidence="7">
    <location>
        <begin position="95"/>
        <end position="112"/>
    </location>
</feature>
<dbReference type="PANTHER" id="PTHR12713">
    <property type="entry name" value="VACUOLAR ATP SYNTHASE SUBUNIT G"/>
    <property type="match status" value="1"/>
</dbReference>
<dbReference type="GO" id="GO:0000221">
    <property type="term" value="C:vacuolar proton-transporting V-type ATPase, V1 domain"/>
    <property type="evidence" value="ECO:0007669"/>
    <property type="project" value="TreeGrafter"/>
</dbReference>
<evidence type="ECO:0008006" key="10">
    <source>
        <dbReference type="Google" id="ProtNLM"/>
    </source>
</evidence>
<evidence type="ECO:0000313" key="9">
    <source>
        <dbReference type="Proteomes" id="UP000032180"/>
    </source>
</evidence>
<feature type="coiled-coil region" evidence="6">
    <location>
        <begin position="136"/>
        <end position="167"/>
    </location>
</feature>
<comment type="similarity">
    <text evidence="2">Belongs to the V-ATPase G subunit family.</text>
</comment>
<evidence type="ECO:0000256" key="5">
    <source>
        <dbReference type="ARBA" id="ARBA00023065"/>
    </source>
</evidence>
<dbReference type="InterPro" id="IPR005124">
    <property type="entry name" value="V-ATPase_G"/>
</dbReference>
<keyword evidence="6" id="KW-0175">Coiled coil</keyword>
<reference evidence="9" key="2">
    <citation type="submission" date="2013-12" db="EMBL/GenBank/DDBJ databases">
        <authorList>
            <person name="Yu Y."/>
            <person name="Lee S."/>
            <person name="de Baynast K."/>
            <person name="Wissotski M."/>
            <person name="Liu L."/>
            <person name="Talag J."/>
            <person name="Goicoechea J."/>
            <person name="Angelova A."/>
            <person name="Jetty R."/>
            <person name="Kudrna D."/>
            <person name="Golser W."/>
            <person name="Rivera L."/>
            <person name="Zhang J."/>
            <person name="Wing R."/>
        </authorList>
    </citation>
    <scope>NUCLEOTIDE SEQUENCE</scope>
</reference>
<dbReference type="Gene3D" id="1.20.5.2950">
    <property type="match status" value="1"/>
</dbReference>
<evidence type="ECO:0000256" key="4">
    <source>
        <dbReference type="ARBA" id="ARBA00022781"/>
    </source>
</evidence>
<dbReference type="Proteomes" id="UP000032180">
    <property type="component" value="Chromosome 4"/>
</dbReference>
<name>A0A0D9W926_9ORYZ</name>
<keyword evidence="9" id="KW-1185">Reference proteome</keyword>
<keyword evidence="3" id="KW-0813">Transport</keyword>
<dbReference type="STRING" id="77586.A0A0D9W926"/>
<evidence type="ECO:0000256" key="3">
    <source>
        <dbReference type="ARBA" id="ARBA00022448"/>
    </source>
</evidence>
<organism evidence="8 9">
    <name type="scientific">Leersia perrieri</name>
    <dbReference type="NCBI Taxonomy" id="77586"/>
    <lineage>
        <taxon>Eukaryota</taxon>
        <taxon>Viridiplantae</taxon>
        <taxon>Streptophyta</taxon>
        <taxon>Embryophyta</taxon>
        <taxon>Tracheophyta</taxon>
        <taxon>Spermatophyta</taxon>
        <taxon>Magnoliopsida</taxon>
        <taxon>Liliopsida</taxon>
        <taxon>Poales</taxon>
        <taxon>Poaceae</taxon>
        <taxon>BOP clade</taxon>
        <taxon>Oryzoideae</taxon>
        <taxon>Oryzeae</taxon>
        <taxon>Oryzinae</taxon>
        <taxon>Leersia</taxon>
    </lineage>
</organism>
<feature type="region of interest" description="Disordered" evidence="7">
    <location>
        <begin position="44"/>
        <end position="112"/>
    </location>
</feature>
<dbReference type="GO" id="GO:0046961">
    <property type="term" value="F:proton-transporting ATPase activity, rotational mechanism"/>
    <property type="evidence" value="ECO:0007669"/>
    <property type="project" value="InterPro"/>
</dbReference>
<keyword evidence="5" id="KW-0406">Ion transport</keyword>
<dbReference type="PANTHER" id="PTHR12713:SF11">
    <property type="entry name" value="V-TYPE PROTON ATPASE SUBUNIT G"/>
    <property type="match status" value="1"/>
</dbReference>
<dbReference type="eggNOG" id="KOG1772">
    <property type="taxonomic scope" value="Eukaryota"/>
</dbReference>
<reference evidence="8" key="3">
    <citation type="submission" date="2015-04" db="UniProtKB">
        <authorList>
            <consortium name="EnsemblPlants"/>
        </authorList>
    </citation>
    <scope>IDENTIFICATION</scope>
</reference>
<evidence type="ECO:0000256" key="6">
    <source>
        <dbReference type="SAM" id="Coils"/>
    </source>
</evidence>
<accession>A0A0D9W926</accession>
<dbReference type="HOGENOM" id="CLU_1273875_0_0_1"/>
<reference evidence="8 9" key="1">
    <citation type="submission" date="2012-08" db="EMBL/GenBank/DDBJ databases">
        <title>Oryza genome evolution.</title>
        <authorList>
            <person name="Wing R.A."/>
        </authorList>
    </citation>
    <scope>NUCLEOTIDE SEQUENCE</scope>
</reference>
<evidence type="ECO:0000256" key="2">
    <source>
        <dbReference type="ARBA" id="ARBA00010066"/>
    </source>
</evidence>
<dbReference type="FunFam" id="1.20.5.2950:FF:000001">
    <property type="entry name" value="V-type proton ATPase subunit G"/>
    <property type="match status" value="1"/>
</dbReference>
<protein>
    <recommendedName>
        <fullName evidence="10">V-type proton ATPase subunit G</fullName>
    </recommendedName>
</protein>
<dbReference type="GO" id="GO:0016887">
    <property type="term" value="F:ATP hydrolysis activity"/>
    <property type="evidence" value="ECO:0007669"/>
    <property type="project" value="TreeGrafter"/>
</dbReference>